<name>W6MU11_9ASCO</name>
<gene>
    <name evidence="1" type="ORF">KUCA_T00001339001</name>
</gene>
<accession>W6MU11</accession>
<evidence type="ECO:0008006" key="3">
    <source>
        <dbReference type="Google" id="ProtNLM"/>
    </source>
</evidence>
<dbReference type="EMBL" id="HG793126">
    <property type="protein sequence ID" value="CDK25370.1"/>
    <property type="molecule type" value="Genomic_DNA"/>
</dbReference>
<reference evidence="1" key="2">
    <citation type="submission" date="2014-02" db="EMBL/GenBank/DDBJ databases">
        <title>Complete DNA sequence of /Kuraishia capsulata/ illustrates novel genomic features among budding yeasts (/Saccharomycotina/).</title>
        <authorList>
            <person name="Morales L."/>
            <person name="Noel B."/>
            <person name="Porcel B."/>
            <person name="Marcet-Houben M."/>
            <person name="Hullo M-F."/>
            <person name="Sacerdot C."/>
            <person name="Tekaia F."/>
            <person name="Leh-Louis V."/>
            <person name="Despons L."/>
            <person name="Khanna V."/>
            <person name="Aury J-M."/>
            <person name="Barbe V."/>
            <person name="Couloux A."/>
            <person name="Labadie K."/>
            <person name="Pelletier E."/>
            <person name="Souciet J-L."/>
            <person name="Boekhout T."/>
            <person name="Gabaldon T."/>
            <person name="Wincker P."/>
            <person name="Dujon B."/>
        </authorList>
    </citation>
    <scope>NUCLEOTIDE SEQUENCE</scope>
    <source>
        <strain evidence="1">CBS 1993</strain>
    </source>
</reference>
<sequence length="105" mass="11979">MDDELRGAVDEYNAFFHKLVYHSEGDHGSFISCEIASGGPKGRSIKNRAEIYCCENGWFVRSHLGTQVPKESDLFPTFESLAMSLSPDFERQWHEKLLEKLAAIR</sequence>
<dbReference type="RefSeq" id="XP_022457382.1">
    <property type="nucleotide sequence ID" value="XM_022603508.1"/>
</dbReference>
<evidence type="ECO:0000313" key="2">
    <source>
        <dbReference type="Proteomes" id="UP000019384"/>
    </source>
</evidence>
<protein>
    <recommendedName>
        <fullName evidence="3">GSKIP domain-containing protein</fullName>
    </recommendedName>
</protein>
<proteinExistence type="predicted"/>
<dbReference type="HOGENOM" id="CLU_2237000_0_0_1"/>
<reference evidence="1" key="1">
    <citation type="submission" date="2013-12" db="EMBL/GenBank/DDBJ databases">
        <authorList>
            <person name="Genoscope - CEA"/>
        </authorList>
    </citation>
    <scope>NUCLEOTIDE SEQUENCE</scope>
    <source>
        <strain evidence="1">CBS 1993</strain>
    </source>
</reference>
<dbReference type="GeneID" id="34518770"/>
<organism evidence="1 2">
    <name type="scientific">Kuraishia capsulata CBS 1993</name>
    <dbReference type="NCBI Taxonomy" id="1382522"/>
    <lineage>
        <taxon>Eukaryota</taxon>
        <taxon>Fungi</taxon>
        <taxon>Dikarya</taxon>
        <taxon>Ascomycota</taxon>
        <taxon>Saccharomycotina</taxon>
        <taxon>Pichiomycetes</taxon>
        <taxon>Pichiales</taxon>
        <taxon>Pichiaceae</taxon>
        <taxon>Kuraishia</taxon>
    </lineage>
</organism>
<keyword evidence="2" id="KW-1185">Reference proteome</keyword>
<dbReference type="Proteomes" id="UP000019384">
    <property type="component" value="Unassembled WGS sequence"/>
</dbReference>
<dbReference type="SUPFAM" id="SSF103107">
    <property type="entry name" value="Hypothetical protein c14orf129, hspc210"/>
    <property type="match status" value="1"/>
</dbReference>
<dbReference type="Gene3D" id="3.30.2280.10">
    <property type="entry name" value="Hypothetical protein (hspc210)"/>
    <property type="match status" value="1"/>
</dbReference>
<dbReference type="OrthoDB" id="3990099at2759"/>
<evidence type="ECO:0000313" key="1">
    <source>
        <dbReference type="EMBL" id="CDK25370.1"/>
    </source>
</evidence>
<dbReference type="InterPro" id="IPR023231">
    <property type="entry name" value="GSKIP_dom_sf"/>
</dbReference>
<dbReference type="AlphaFoldDB" id="W6MU11"/>